<sequence>MSDLCLLSPLKRKFIENWINEVTRSYADGSICRVVLSSIPYDPDDREECARPNERTLPDKIIRISTHDKHKKHVDFTTSNNSQVQQLPAVTFSYIHVDKHKKQDNGAVPMFGYEMYNDKNRDKNDQRDDNKRFIIVDPQMINPSSQTAVVRKSVIKQHENDSPQTRVNRESSFSLKKESKDFYTKCKLHSSNKNGFVISRSNFRNQGTWKNHSFLDLPLRFRHDSQKATRASQLTIHSKEATPSAQQKADGNNTSRRIDSHNPKMITTAVWAW</sequence>
<dbReference type="OrthoDB" id="6074207at2759"/>
<organism evidence="2 3">
    <name type="scientific">Mizuhopecten yessoensis</name>
    <name type="common">Japanese scallop</name>
    <name type="synonym">Patinopecten yessoensis</name>
    <dbReference type="NCBI Taxonomy" id="6573"/>
    <lineage>
        <taxon>Eukaryota</taxon>
        <taxon>Metazoa</taxon>
        <taxon>Spiralia</taxon>
        <taxon>Lophotrochozoa</taxon>
        <taxon>Mollusca</taxon>
        <taxon>Bivalvia</taxon>
        <taxon>Autobranchia</taxon>
        <taxon>Pteriomorphia</taxon>
        <taxon>Pectinida</taxon>
        <taxon>Pectinoidea</taxon>
        <taxon>Pectinidae</taxon>
        <taxon>Mizuhopecten</taxon>
    </lineage>
</organism>
<reference evidence="2 3" key="1">
    <citation type="journal article" date="2017" name="Nat. Ecol. Evol.">
        <title>Scallop genome provides insights into evolution of bilaterian karyotype and development.</title>
        <authorList>
            <person name="Wang S."/>
            <person name="Zhang J."/>
            <person name="Jiao W."/>
            <person name="Li J."/>
            <person name="Xun X."/>
            <person name="Sun Y."/>
            <person name="Guo X."/>
            <person name="Huan P."/>
            <person name="Dong B."/>
            <person name="Zhang L."/>
            <person name="Hu X."/>
            <person name="Sun X."/>
            <person name="Wang J."/>
            <person name="Zhao C."/>
            <person name="Wang Y."/>
            <person name="Wang D."/>
            <person name="Huang X."/>
            <person name="Wang R."/>
            <person name="Lv J."/>
            <person name="Li Y."/>
            <person name="Zhang Z."/>
            <person name="Liu B."/>
            <person name="Lu W."/>
            <person name="Hui Y."/>
            <person name="Liang J."/>
            <person name="Zhou Z."/>
            <person name="Hou R."/>
            <person name="Li X."/>
            <person name="Liu Y."/>
            <person name="Li H."/>
            <person name="Ning X."/>
            <person name="Lin Y."/>
            <person name="Zhao L."/>
            <person name="Xing Q."/>
            <person name="Dou J."/>
            <person name="Li Y."/>
            <person name="Mao J."/>
            <person name="Guo H."/>
            <person name="Dou H."/>
            <person name="Li T."/>
            <person name="Mu C."/>
            <person name="Jiang W."/>
            <person name="Fu Q."/>
            <person name="Fu X."/>
            <person name="Miao Y."/>
            <person name="Liu J."/>
            <person name="Yu Q."/>
            <person name="Li R."/>
            <person name="Liao H."/>
            <person name="Li X."/>
            <person name="Kong Y."/>
            <person name="Jiang Z."/>
            <person name="Chourrout D."/>
            <person name="Li R."/>
            <person name="Bao Z."/>
        </authorList>
    </citation>
    <scope>NUCLEOTIDE SEQUENCE [LARGE SCALE GENOMIC DNA]</scope>
    <source>
        <strain evidence="2 3">PY_sf001</strain>
    </source>
</reference>
<evidence type="ECO:0000313" key="2">
    <source>
        <dbReference type="EMBL" id="OWF51655.1"/>
    </source>
</evidence>
<dbReference type="EMBL" id="NEDP02002179">
    <property type="protein sequence ID" value="OWF51655.1"/>
    <property type="molecule type" value="Genomic_DNA"/>
</dbReference>
<dbReference type="AlphaFoldDB" id="A0A210QSF3"/>
<name>A0A210QSF3_MIZYE</name>
<protein>
    <submittedName>
        <fullName evidence="2">Uncharacterized protein</fullName>
    </submittedName>
</protein>
<dbReference type="Proteomes" id="UP000242188">
    <property type="component" value="Unassembled WGS sequence"/>
</dbReference>
<evidence type="ECO:0000256" key="1">
    <source>
        <dbReference type="SAM" id="MobiDB-lite"/>
    </source>
</evidence>
<gene>
    <name evidence="2" type="ORF">KP79_PYT11718</name>
</gene>
<evidence type="ECO:0000313" key="3">
    <source>
        <dbReference type="Proteomes" id="UP000242188"/>
    </source>
</evidence>
<feature type="region of interest" description="Disordered" evidence="1">
    <location>
        <begin position="228"/>
        <end position="261"/>
    </location>
</feature>
<proteinExistence type="predicted"/>
<comment type="caution">
    <text evidence="2">The sequence shown here is derived from an EMBL/GenBank/DDBJ whole genome shotgun (WGS) entry which is preliminary data.</text>
</comment>
<keyword evidence="3" id="KW-1185">Reference proteome</keyword>
<feature type="compositionally biased region" description="Polar residues" evidence="1">
    <location>
        <begin position="228"/>
        <end position="255"/>
    </location>
</feature>
<accession>A0A210QSF3</accession>